<evidence type="ECO:0008006" key="4">
    <source>
        <dbReference type="Google" id="ProtNLM"/>
    </source>
</evidence>
<gene>
    <name evidence="2" type="ORF">FHW37_12418</name>
</gene>
<reference evidence="2 3" key="1">
    <citation type="submission" date="2019-06" db="EMBL/GenBank/DDBJ databases">
        <title>Sorghum-associated microbial communities from plants grown in Nebraska, USA.</title>
        <authorList>
            <person name="Schachtman D."/>
        </authorList>
    </citation>
    <scope>NUCLEOTIDE SEQUENCE [LARGE SCALE GENOMIC DNA]</scope>
    <source>
        <strain evidence="2 3">1225</strain>
    </source>
</reference>
<organism evidence="2 3">
    <name type="scientific">Neorhizobium alkalisoli</name>
    <dbReference type="NCBI Taxonomy" id="528178"/>
    <lineage>
        <taxon>Bacteria</taxon>
        <taxon>Pseudomonadati</taxon>
        <taxon>Pseudomonadota</taxon>
        <taxon>Alphaproteobacteria</taxon>
        <taxon>Hyphomicrobiales</taxon>
        <taxon>Rhizobiaceae</taxon>
        <taxon>Rhizobium/Agrobacterium group</taxon>
        <taxon>Neorhizobium</taxon>
    </lineage>
</organism>
<evidence type="ECO:0000313" key="3">
    <source>
        <dbReference type="Proteomes" id="UP000320653"/>
    </source>
</evidence>
<proteinExistence type="predicted"/>
<feature type="region of interest" description="Disordered" evidence="1">
    <location>
        <begin position="130"/>
        <end position="159"/>
    </location>
</feature>
<name>A0A561PVT3_9HYPH</name>
<dbReference type="EMBL" id="VIWP01000024">
    <property type="protein sequence ID" value="TWF42217.1"/>
    <property type="molecule type" value="Genomic_DNA"/>
</dbReference>
<feature type="compositionally biased region" description="Basic and acidic residues" evidence="1">
    <location>
        <begin position="130"/>
        <end position="145"/>
    </location>
</feature>
<comment type="caution">
    <text evidence="2">The sequence shown here is derived from an EMBL/GenBank/DDBJ whole genome shotgun (WGS) entry which is preliminary data.</text>
</comment>
<dbReference type="Proteomes" id="UP000320653">
    <property type="component" value="Unassembled WGS sequence"/>
</dbReference>
<evidence type="ECO:0000313" key="2">
    <source>
        <dbReference type="EMBL" id="TWF42217.1"/>
    </source>
</evidence>
<protein>
    <recommendedName>
        <fullName evidence="4">Terminase small subunit</fullName>
    </recommendedName>
</protein>
<keyword evidence="3" id="KW-1185">Reference proteome</keyword>
<evidence type="ECO:0000256" key="1">
    <source>
        <dbReference type="SAM" id="MobiDB-lite"/>
    </source>
</evidence>
<dbReference type="AlphaFoldDB" id="A0A561PVT3"/>
<accession>A0A561PVT3</accession>
<sequence>MRIPDMAKRKARIDSATEAVRVMAKATTEILPPANVPLDEADEPFFRNVVAEFARSEWSDHQLELAAMLARTMADLVREQKLLRDEGGIAYTEKGTPVANPRKTIVQMHASSILSFRRSLALHARAVQGEARDAAKRREAAKDIEGDNPLEDDLLARPG</sequence>